<gene>
    <name evidence="14" type="ORF">O9H85_10125</name>
</gene>
<feature type="transmembrane region" description="Helical" evidence="9">
    <location>
        <begin position="79"/>
        <end position="99"/>
    </location>
</feature>
<dbReference type="InterPro" id="IPR000014">
    <property type="entry name" value="PAS"/>
</dbReference>
<comment type="caution">
    <text evidence="14">The sequence shown here is derived from an EMBL/GenBank/DDBJ whole genome shotgun (WGS) entry which is preliminary data.</text>
</comment>
<organism evidence="14 15">
    <name type="scientific">Paenibacillus gyeongsangnamensis</name>
    <dbReference type="NCBI Taxonomy" id="3388067"/>
    <lineage>
        <taxon>Bacteria</taxon>
        <taxon>Bacillati</taxon>
        <taxon>Bacillota</taxon>
        <taxon>Bacilli</taxon>
        <taxon>Bacillales</taxon>
        <taxon>Paenibacillaceae</taxon>
        <taxon>Paenibacillus</taxon>
    </lineage>
</organism>
<dbReference type="InterPro" id="IPR005330">
    <property type="entry name" value="MHYT_dom"/>
</dbReference>
<keyword evidence="6" id="KW-0418">Kinase</keyword>
<keyword evidence="8" id="KW-0902">Two-component regulatory system</keyword>
<dbReference type="PROSITE" id="PS50113">
    <property type="entry name" value="PAC"/>
    <property type="match status" value="1"/>
</dbReference>
<feature type="transmembrane region" description="Helical" evidence="9">
    <location>
        <begin position="175"/>
        <end position="194"/>
    </location>
</feature>
<evidence type="ECO:0000256" key="3">
    <source>
        <dbReference type="ARBA" id="ARBA00022553"/>
    </source>
</evidence>
<feature type="domain" description="Histidine kinase" evidence="10">
    <location>
        <begin position="397"/>
        <end position="618"/>
    </location>
</feature>
<reference evidence="14 15" key="1">
    <citation type="submission" date="2022-12" db="EMBL/GenBank/DDBJ databases">
        <title>Draft genome sequence of Paenibacillus sp. dW9.</title>
        <authorList>
            <person name="Choi E.-W."/>
            <person name="Kim D.-U."/>
        </authorList>
    </citation>
    <scope>NUCLEOTIDE SEQUENCE [LARGE SCALE GENOMIC DNA]</scope>
    <source>
        <strain evidence="15">dW9</strain>
    </source>
</reference>
<keyword evidence="9" id="KW-1133">Transmembrane helix</keyword>
<keyword evidence="4" id="KW-0808">Transferase</keyword>
<dbReference type="RefSeq" id="WP_269881213.1">
    <property type="nucleotide sequence ID" value="NZ_JAQAGZ010000005.1"/>
</dbReference>
<dbReference type="InterPro" id="IPR013656">
    <property type="entry name" value="PAS_4"/>
</dbReference>
<feature type="transmembrane region" description="Helical" evidence="9">
    <location>
        <begin position="106"/>
        <end position="127"/>
    </location>
</feature>
<evidence type="ECO:0000256" key="7">
    <source>
        <dbReference type="ARBA" id="ARBA00022840"/>
    </source>
</evidence>
<dbReference type="CDD" id="cd00130">
    <property type="entry name" value="PAS"/>
    <property type="match status" value="1"/>
</dbReference>
<dbReference type="InterPro" id="IPR005467">
    <property type="entry name" value="His_kinase_dom"/>
</dbReference>
<evidence type="ECO:0000313" key="14">
    <source>
        <dbReference type="EMBL" id="MCZ8512764.1"/>
    </source>
</evidence>
<dbReference type="PANTHER" id="PTHR43047">
    <property type="entry name" value="TWO-COMPONENT HISTIDINE PROTEIN KINASE"/>
    <property type="match status" value="1"/>
</dbReference>
<evidence type="ECO:0000259" key="10">
    <source>
        <dbReference type="PROSITE" id="PS50109"/>
    </source>
</evidence>
<dbReference type="PROSITE" id="PS50109">
    <property type="entry name" value="HIS_KIN"/>
    <property type="match status" value="1"/>
</dbReference>
<protein>
    <recommendedName>
        <fullName evidence="2">histidine kinase</fullName>
        <ecNumber evidence="2">2.7.13.3</ecNumber>
    </recommendedName>
</protein>
<accession>A0ABT4Q7B7</accession>
<keyword evidence="5" id="KW-0547">Nucleotide-binding</keyword>
<dbReference type="EMBL" id="JAQAGZ010000005">
    <property type="protein sequence ID" value="MCZ8512764.1"/>
    <property type="molecule type" value="Genomic_DNA"/>
</dbReference>
<dbReference type="Pfam" id="PF02518">
    <property type="entry name" value="HATPase_c"/>
    <property type="match status" value="1"/>
</dbReference>
<feature type="transmembrane region" description="Helical" evidence="9">
    <location>
        <begin position="12"/>
        <end position="31"/>
    </location>
</feature>
<name>A0ABT4Q7B7_9BACL</name>
<dbReference type="CDD" id="cd16922">
    <property type="entry name" value="HATPase_EvgS-ArcB-TorS-like"/>
    <property type="match status" value="1"/>
</dbReference>
<dbReference type="SMART" id="SM00091">
    <property type="entry name" value="PAS"/>
    <property type="match status" value="1"/>
</dbReference>
<dbReference type="PROSITE" id="PS50924">
    <property type="entry name" value="MHYT"/>
    <property type="match status" value="1"/>
</dbReference>
<dbReference type="Pfam" id="PF08448">
    <property type="entry name" value="PAS_4"/>
    <property type="match status" value="1"/>
</dbReference>
<keyword evidence="7 14" id="KW-0067">ATP-binding</keyword>
<dbReference type="InterPro" id="IPR004358">
    <property type="entry name" value="Sig_transdc_His_kin-like_C"/>
</dbReference>
<dbReference type="InterPro" id="IPR036097">
    <property type="entry name" value="HisK_dim/P_sf"/>
</dbReference>
<keyword evidence="9" id="KW-0812">Transmembrane</keyword>
<feature type="transmembrane region" description="Helical" evidence="9">
    <location>
        <begin position="43"/>
        <end position="67"/>
    </location>
</feature>
<feature type="domain" description="MHYT" evidence="13">
    <location>
        <begin position="8"/>
        <end position="203"/>
    </location>
</feature>
<evidence type="ECO:0000259" key="12">
    <source>
        <dbReference type="PROSITE" id="PS50113"/>
    </source>
</evidence>
<dbReference type="Gene3D" id="3.30.450.20">
    <property type="entry name" value="PAS domain"/>
    <property type="match status" value="1"/>
</dbReference>
<dbReference type="SUPFAM" id="SSF55785">
    <property type="entry name" value="PYP-like sensor domain (PAS domain)"/>
    <property type="match status" value="1"/>
</dbReference>
<dbReference type="EC" id="2.7.13.3" evidence="2"/>
<evidence type="ECO:0000256" key="9">
    <source>
        <dbReference type="PROSITE-ProRule" id="PRU00244"/>
    </source>
</evidence>
<proteinExistence type="predicted"/>
<evidence type="ECO:0000259" key="13">
    <source>
        <dbReference type="PROSITE" id="PS50924"/>
    </source>
</evidence>
<feature type="domain" description="PAC" evidence="12">
    <location>
        <begin position="328"/>
        <end position="379"/>
    </location>
</feature>
<keyword evidence="3" id="KW-0597">Phosphoprotein</keyword>
<dbReference type="InterPro" id="IPR036890">
    <property type="entry name" value="HATPase_C_sf"/>
</dbReference>
<evidence type="ECO:0000256" key="4">
    <source>
        <dbReference type="ARBA" id="ARBA00022679"/>
    </source>
</evidence>
<evidence type="ECO:0000256" key="2">
    <source>
        <dbReference type="ARBA" id="ARBA00012438"/>
    </source>
</evidence>
<evidence type="ECO:0000256" key="6">
    <source>
        <dbReference type="ARBA" id="ARBA00022777"/>
    </source>
</evidence>
<keyword evidence="15" id="KW-1185">Reference proteome</keyword>
<dbReference type="NCBIfam" id="TIGR00229">
    <property type="entry name" value="sensory_box"/>
    <property type="match status" value="1"/>
</dbReference>
<sequence length="627" mass="69055">MEQLQGTYYMPLVLLSVLISIFSCYCALELYDRMPGLSGRSRAAWSIFGSMAMGIGIWSMHFIGLLAFHLPSEVGYDPLLLIVSLMLPMLAAWTVFRLVKGKLLSTLRLVPVGLFMGTAIAGMHYIVMASLRFHGTIHYNPLLVTLSVIIAFVVSFAALSLASSYPVSHQIRASLWAKVCASVLLGAAMAGMHYTGMLAAEFRLYGREAAAGPGEIGPDRMLMASWIGAGTLLLLLLIVVNQALERKYALRLAELNKRRYDSIFEHNPDMVCLFDIRGRLIRINPATERITGYQAEAFLNKPFTRFLNRRDTLRIRYGFSKALQGTPQTVECTIRHKDGQPVHLSTTIVPLSAGGSVVDIYTISKDITTQKRAERELLQAKRAAEEAAKVKSEFLAIMSHEIRTPLNGVIGMGQLLLETELSDEQRNYVSIMNKSGKALLSVINDVLDLSKMESGKMPLVSEPFDVKECVSEVLHLFGLQAQQRGLRMNWSIDPGMPEIVEGDVNRLRQVLLNLVSNAVKFTEIGGIDVTVRKRTQDEGGLIMECTVEDTGIGIPEDAIPRLFQPFYQLSGSGARWEGGTGLGLAICKKLVELMGGDIRVASVPGQGTAFTFTVRMGILHDVRAAVR</sequence>
<feature type="transmembrane region" description="Helical" evidence="9">
    <location>
        <begin position="223"/>
        <end position="244"/>
    </location>
</feature>
<evidence type="ECO:0000313" key="15">
    <source>
        <dbReference type="Proteomes" id="UP001527882"/>
    </source>
</evidence>
<dbReference type="InterPro" id="IPR003661">
    <property type="entry name" value="HisK_dim/P_dom"/>
</dbReference>
<evidence type="ECO:0000256" key="5">
    <source>
        <dbReference type="ARBA" id="ARBA00022741"/>
    </source>
</evidence>
<feature type="domain" description="PAS" evidence="11">
    <location>
        <begin position="256"/>
        <end position="326"/>
    </location>
</feature>
<dbReference type="SMART" id="SM00388">
    <property type="entry name" value="HisKA"/>
    <property type="match status" value="1"/>
</dbReference>
<evidence type="ECO:0000256" key="8">
    <source>
        <dbReference type="ARBA" id="ARBA00023012"/>
    </source>
</evidence>
<dbReference type="Pfam" id="PF03707">
    <property type="entry name" value="MHYT"/>
    <property type="match status" value="2"/>
</dbReference>
<dbReference type="Gene3D" id="1.10.287.130">
    <property type="match status" value="1"/>
</dbReference>
<keyword evidence="9" id="KW-0472">Membrane</keyword>
<comment type="catalytic activity">
    <reaction evidence="1">
        <text>ATP + protein L-histidine = ADP + protein N-phospho-L-histidine.</text>
        <dbReference type="EC" id="2.7.13.3"/>
    </reaction>
</comment>
<dbReference type="GO" id="GO:0005524">
    <property type="term" value="F:ATP binding"/>
    <property type="evidence" value="ECO:0007669"/>
    <property type="project" value="UniProtKB-KW"/>
</dbReference>
<dbReference type="Pfam" id="PF00512">
    <property type="entry name" value="HisKA"/>
    <property type="match status" value="1"/>
</dbReference>
<dbReference type="Proteomes" id="UP001527882">
    <property type="component" value="Unassembled WGS sequence"/>
</dbReference>
<dbReference type="InterPro" id="IPR000700">
    <property type="entry name" value="PAS-assoc_C"/>
</dbReference>
<dbReference type="CDD" id="cd00082">
    <property type="entry name" value="HisKA"/>
    <property type="match status" value="1"/>
</dbReference>
<dbReference type="InterPro" id="IPR035965">
    <property type="entry name" value="PAS-like_dom_sf"/>
</dbReference>
<dbReference type="PRINTS" id="PR00344">
    <property type="entry name" value="BCTRLSENSOR"/>
</dbReference>
<dbReference type="SUPFAM" id="SSF55874">
    <property type="entry name" value="ATPase domain of HSP90 chaperone/DNA topoisomerase II/histidine kinase"/>
    <property type="match status" value="1"/>
</dbReference>
<dbReference type="SUPFAM" id="SSF47384">
    <property type="entry name" value="Homodimeric domain of signal transducing histidine kinase"/>
    <property type="match status" value="1"/>
</dbReference>
<feature type="transmembrane region" description="Helical" evidence="9">
    <location>
        <begin position="139"/>
        <end position="163"/>
    </location>
</feature>
<dbReference type="SMART" id="SM00387">
    <property type="entry name" value="HATPase_c"/>
    <property type="match status" value="1"/>
</dbReference>
<dbReference type="InterPro" id="IPR003594">
    <property type="entry name" value="HATPase_dom"/>
</dbReference>
<dbReference type="PROSITE" id="PS50112">
    <property type="entry name" value="PAS"/>
    <property type="match status" value="1"/>
</dbReference>
<dbReference type="Gene3D" id="3.30.565.10">
    <property type="entry name" value="Histidine kinase-like ATPase, C-terminal domain"/>
    <property type="match status" value="1"/>
</dbReference>
<evidence type="ECO:0000259" key="11">
    <source>
        <dbReference type="PROSITE" id="PS50112"/>
    </source>
</evidence>
<evidence type="ECO:0000256" key="1">
    <source>
        <dbReference type="ARBA" id="ARBA00000085"/>
    </source>
</evidence>